<feature type="transmembrane region" description="Helical" evidence="7">
    <location>
        <begin position="314"/>
        <end position="336"/>
    </location>
</feature>
<evidence type="ECO:0008006" key="10">
    <source>
        <dbReference type="Google" id="ProtNLM"/>
    </source>
</evidence>
<dbReference type="Proteomes" id="UP000326924">
    <property type="component" value="Unassembled WGS sequence"/>
</dbReference>
<keyword evidence="5 7" id="KW-1133">Transmembrane helix</keyword>
<evidence type="ECO:0000313" key="8">
    <source>
        <dbReference type="EMBL" id="KAA8892683.1"/>
    </source>
</evidence>
<sequence>MRRWWWNPARWAVYKTAGRSPSTAGYERLDTDMGNENELQHDVIPGVFREEEEEAKAGKWWQRARERFLGALLFNVAAFTLPAVYATLSKLWVAKIDKDMVSTAETYVYIGVAVEVINEGLPRAAYKVIGDKSRKTRAERIGISNAMILFQVCLGLFMSIIICAAAHSFAQSFVPVEVRDRSIQYVRIGAFSALFSALDVSVSVSTRALDRPDVPLVISSVKTAINIVLDVLFLSTYRVTKGTVTVNTQAVIRLCCDAAGAVTGLLYYLYVSGLLPHRKPLDVSDSRKPNLRGLKLMARPGAYTFAESAIRNALYLWLVAGIVSLGNDFATAWSIFNTIRWGLVMVPVYSLEATSSTFVGHAWGRFKARAPRHATFNDIFLITRPAILSAITSLLVEVPLCLIMTFSTAYPFALYLSQNPVVAKITAYMWRTIDWCYIFYAVSTMAASVLLATRPRWYLLQSLCSNLLYVLPWAIVVQTKGLRSGDPWFWYALVFGGSMVFSAGAVSVVLVFWTRSLRRGKPGSGAMEGTPGAP</sequence>
<keyword evidence="3" id="KW-1003">Cell membrane</keyword>
<dbReference type="PANTHER" id="PTHR43549">
    <property type="entry name" value="MULTIDRUG RESISTANCE PROTEIN YPNP-RELATED"/>
    <property type="match status" value="1"/>
</dbReference>
<keyword evidence="2" id="KW-0813">Transport</keyword>
<dbReference type="GO" id="GO:0005886">
    <property type="term" value="C:plasma membrane"/>
    <property type="evidence" value="ECO:0007669"/>
    <property type="project" value="UniProtKB-SubCell"/>
</dbReference>
<feature type="transmembrane region" description="Helical" evidence="7">
    <location>
        <begin position="385"/>
        <end position="412"/>
    </location>
</feature>
<evidence type="ECO:0000256" key="7">
    <source>
        <dbReference type="SAM" id="Phobius"/>
    </source>
</evidence>
<feature type="transmembrane region" description="Helical" evidence="7">
    <location>
        <begin position="488"/>
        <end position="513"/>
    </location>
</feature>
<feature type="transmembrane region" description="Helical" evidence="7">
    <location>
        <begin position="432"/>
        <end position="451"/>
    </location>
</feature>
<gene>
    <name evidence="8" type="ORF">FN846DRAFT_982468</name>
</gene>
<evidence type="ECO:0000256" key="1">
    <source>
        <dbReference type="ARBA" id="ARBA00004651"/>
    </source>
</evidence>
<dbReference type="OrthoDB" id="2119662at2759"/>
<evidence type="ECO:0000256" key="6">
    <source>
        <dbReference type="ARBA" id="ARBA00023136"/>
    </source>
</evidence>
<comment type="caution">
    <text evidence="8">The sequence shown here is derived from an EMBL/GenBank/DDBJ whole genome shotgun (WGS) entry which is preliminary data.</text>
</comment>
<dbReference type="InParanoid" id="A0A5J5EBV9"/>
<reference evidence="8 9" key="1">
    <citation type="submission" date="2019-09" db="EMBL/GenBank/DDBJ databases">
        <title>Draft genome of the ectomycorrhizal ascomycete Sphaerosporella brunnea.</title>
        <authorList>
            <consortium name="DOE Joint Genome Institute"/>
            <person name="Benucci G.M."/>
            <person name="Marozzi G."/>
            <person name="Antonielli L."/>
            <person name="Sanchez S."/>
            <person name="Marco P."/>
            <person name="Wang X."/>
            <person name="Falini L.B."/>
            <person name="Barry K."/>
            <person name="Haridas S."/>
            <person name="Lipzen A."/>
            <person name="Labutti K."/>
            <person name="Grigoriev I.V."/>
            <person name="Murat C."/>
            <person name="Martin F."/>
            <person name="Albertini E."/>
            <person name="Donnini D."/>
            <person name="Bonito G."/>
        </authorList>
    </citation>
    <scope>NUCLEOTIDE SEQUENCE [LARGE SCALE GENOMIC DNA]</scope>
    <source>
        <strain evidence="8 9">Sb_GMNB300</strain>
    </source>
</reference>
<feature type="transmembrane region" description="Helical" evidence="7">
    <location>
        <begin position="182"/>
        <end position="202"/>
    </location>
</feature>
<feature type="transmembrane region" description="Helical" evidence="7">
    <location>
        <begin position="250"/>
        <end position="270"/>
    </location>
</feature>
<keyword evidence="6 7" id="KW-0472">Membrane</keyword>
<keyword evidence="9" id="KW-1185">Reference proteome</keyword>
<keyword evidence="4 7" id="KW-0812">Transmembrane</keyword>
<protein>
    <recommendedName>
        <fullName evidence="10">Polysaccharide biosynthesis protein</fullName>
    </recommendedName>
</protein>
<comment type="subcellular location">
    <subcellularLocation>
        <location evidence="1">Cell membrane</location>
        <topology evidence="1">Multi-pass membrane protein</topology>
    </subcellularLocation>
</comment>
<dbReference type="PANTHER" id="PTHR43549:SF2">
    <property type="entry name" value="MULTIDRUG RESISTANCE PROTEIN NORM-RELATED"/>
    <property type="match status" value="1"/>
</dbReference>
<feature type="transmembrane region" description="Helical" evidence="7">
    <location>
        <begin position="458"/>
        <end position="476"/>
    </location>
</feature>
<feature type="transmembrane region" description="Helical" evidence="7">
    <location>
        <begin position="214"/>
        <end position="238"/>
    </location>
</feature>
<feature type="transmembrane region" description="Helical" evidence="7">
    <location>
        <begin position="147"/>
        <end position="170"/>
    </location>
</feature>
<dbReference type="InterPro" id="IPR052031">
    <property type="entry name" value="Membrane_Transporter-Flippase"/>
</dbReference>
<organism evidence="8 9">
    <name type="scientific">Sphaerosporella brunnea</name>
    <dbReference type="NCBI Taxonomy" id="1250544"/>
    <lineage>
        <taxon>Eukaryota</taxon>
        <taxon>Fungi</taxon>
        <taxon>Dikarya</taxon>
        <taxon>Ascomycota</taxon>
        <taxon>Pezizomycotina</taxon>
        <taxon>Pezizomycetes</taxon>
        <taxon>Pezizales</taxon>
        <taxon>Pyronemataceae</taxon>
        <taxon>Sphaerosporella</taxon>
    </lineage>
</organism>
<dbReference type="AlphaFoldDB" id="A0A5J5EBV9"/>
<dbReference type="EMBL" id="VXIS01000636">
    <property type="protein sequence ID" value="KAA8892683.1"/>
    <property type="molecule type" value="Genomic_DNA"/>
</dbReference>
<evidence type="ECO:0000256" key="2">
    <source>
        <dbReference type="ARBA" id="ARBA00022448"/>
    </source>
</evidence>
<evidence type="ECO:0000313" key="9">
    <source>
        <dbReference type="Proteomes" id="UP000326924"/>
    </source>
</evidence>
<name>A0A5J5EBV9_9PEZI</name>
<proteinExistence type="predicted"/>
<accession>A0A5J5EBV9</accession>
<feature type="transmembrane region" description="Helical" evidence="7">
    <location>
        <begin position="68"/>
        <end position="87"/>
    </location>
</feature>
<evidence type="ECO:0000256" key="5">
    <source>
        <dbReference type="ARBA" id="ARBA00022989"/>
    </source>
</evidence>
<evidence type="ECO:0000256" key="3">
    <source>
        <dbReference type="ARBA" id="ARBA00022475"/>
    </source>
</evidence>
<evidence type="ECO:0000256" key="4">
    <source>
        <dbReference type="ARBA" id="ARBA00022692"/>
    </source>
</evidence>